<keyword evidence="1" id="KW-0067">ATP-binding</keyword>
<dbReference type="RefSeq" id="WP_114494841.1">
    <property type="nucleotide sequence ID" value="NZ_QPJW01000001.1"/>
</dbReference>
<organism evidence="1 2">
    <name type="scientific">Fontibacillus phaseoli</name>
    <dbReference type="NCBI Taxonomy" id="1416533"/>
    <lineage>
        <taxon>Bacteria</taxon>
        <taxon>Bacillati</taxon>
        <taxon>Bacillota</taxon>
        <taxon>Bacilli</taxon>
        <taxon>Bacillales</taxon>
        <taxon>Paenibacillaceae</taxon>
        <taxon>Fontibacillus</taxon>
    </lineage>
</organism>
<proteinExistence type="predicted"/>
<keyword evidence="2" id="KW-1185">Reference proteome</keyword>
<keyword evidence="1" id="KW-0347">Helicase</keyword>
<evidence type="ECO:0000313" key="2">
    <source>
        <dbReference type="Proteomes" id="UP000253090"/>
    </source>
</evidence>
<accession>A0A369BP94</accession>
<dbReference type="GO" id="GO:0004386">
    <property type="term" value="F:helicase activity"/>
    <property type="evidence" value="ECO:0007669"/>
    <property type="project" value="UniProtKB-KW"/>
</dbReference>
<protein>
    <submittedName>
        <fullName evidence="1">Replicative DNA helicase</fullName>
    </submittedName>
</protein>
<dbReference type="AlphaFoldDB" id="A0A369BP94"/>
<dbReference type="Proteomes" id="UP000253090">
    <property type="component" value="Unassembled WGS sequence"/>
</dbReference>
<reference evidence="1 2" key="1">
    <citation type="submission" date="2018-07" db="EMBL/GenBank/DDBJ databases">
        <title>Genomic Encyclopedia of Type Strains, Phase III (KMG-III): the genomes of soil and plant-associated and newly described type strains.</title>
        <authorList>
            <person name="Whitman W."/>
        </authorList>
    </citation>
    <scope>NUCLEOTIDE SEQUENCE [LARGE SCALE GENOMIC DNA]</scope>
    <source>
        <strain evidence="1 2">CECT 8333</strain>
    </source>
</reference>
<dbReference type="InterPro" id="IPR027417">
    <property type="entry name" value="P-loop_NTPase"/>
</dbReference>
<sequence length="459" mass="49993">MPVHGEQLLSKTVDVGDISALTKYGITREDFETPGERQAYDFTVKYAQQNAGRAPSYVTLAAECPDITYIPDVSDSFEYLAGELKAAAAKREVLRKINGYTDEDSGRKVPSELAEKFAQLAPADFGKYLRELGESIEGKATVKRDIGASLLTLAGAFKTEYQKRKAGESYTLWKTPFATLNAEIGGLYSGDCYIIMAESGRGKTYLSEVFLDELLRQGAVVLAKSYEVKWYPLISRLISIATARDGAVKADGLGDVGLPNKAMLAGKMDAELESFMLDMVAKINEYYPGELILQAKGDANLTRSLDELDRELHMRPDIDVVIIDPFYGLSDVYGRNANKTAGGAAEMAARRLETIIGAHDVVGIFTIQAQTERQETEEGEHRAVKLPKRDQVKTTKAVLEIATNLFSFDAANGNGALGVEKGRNGGEGFAIELVALMDYGVLRELPKGTEIAGQFASGF</sequence>
<keyword evidence="1" id="KW-0547">Nucleotide-binding</keyword>
<name>A0A369BP94_9BACL</name>
<dbReference type="SUPFAM" id="SSF52540">
    <property type="entry name" value="P-loop containing nucleoside triphosphate hydrolases"/>
    <property type="match status" value="1"/>
</dbReference>
<keyword evidence="1" id="KW-0378">Hydrolase</keyword>
<evidence type="ECO:0000313" key="1">
    <source>
        <dbReference type="EMBL" id="RCX22895.1"/>
    </source>
</evidence>
<comment type="caution">
    <text evidence="1">The sequence shown here is derived from an EMBL/GenBank/DDBJ whole genome shotgun (WGS) entry which is preliminary data.</text>
</comment>
<gene>
    <name evidence="1" type="ORF">DFP94_101484</name>
</gene>
<dbReference type="EMBL" id="QPJW01000001">
    <property type="protein sequence ID" value="RCX22895.1"/>
    <property type="molecule type" value="Genomic_DNA"/>
</dbReference>
<dbReference type="OrthoDB" id="2914472at2"/>
<dbReference type="Gene3D" id="3.40.50.300">
    <property type="entry name" value="P-loop containing nucleotide triphosphate hydrolases"/>
    <property type="match status" value="1"/>
</dbReference>